<keyword evidence="4" id="KW-0067">ATP-binding</keyword>
<organism evidence="8 9">
    <name type="scientific">Rothia aerolata</name>
    <dbReference type="NCBI Taxonomy" id="1812262"/>
    <lineage>
        <taxon>Bacteria</taxon>
        <taxon>Bacillati</taxon>
        <taxon>Actinomycetota</taxon>
        <taxon>Actinomycetes</taxon>
        <taxon>Micrococcales</taxon>
        <taxon>Micrococcaceae</taxon>
        <taxon>Rothia</taxon>
    </lineage>
</organism>
<dbReference type="SUPFAM" id="SSF52540">
    <property type="entry name" value="P-loop containing nucleoside triphosphate hydrolases"/>
    <property type="match status" value="1"/>
</dbReference>
<dbReference type="Pfam" id="PF00005">
    <property type="entry name" value="ABC_tran"/>
    <property type="match status" value="1"/>
</dbReference>
<comment type="caution">
    <text evidence="8">The sequence shown here is derived from an EMBL/GenBank/DDBJ whole genome shotgun (WGS) entry which is preliminary data.</text>
</comment>
<evidence type="ECO:0000313" key="8">
    <source>
        <dbReference type="EMBL" id="GGH59103.1"/>
    </source>
</evidence>
<dbReference type="PANTHER" id="PTHR42711:SF19">
    <property type="entry name" value="DOXORUBICIN RESISTANCE ATP-BINDING PROTEIN DRRA"/>
    <property type="match status" value="1"/>
</dbReference>
<sequence>MTHESPTPWNNPADTSTAAVPAQQPPVVPNTPAAERRQPALDIQGLVKVFRDKVAVDGINLTVPRGSFYGLVGRNGAGKTTTLSMSTGMLRPTQGQVFIDGTDVWLQPREAKKKVGVLPDGVYLFDKLTGEQLITYAGRLHGLDKATVAERTADLLTAMDLQEAAGRRVSDYSAGMTKKVALAVAMIHAPSLLVLDEPFEAVDPVSASNIQDILKAYVAGGGTVILSSHVMDLVQRLCDHVAIMNQGRIVAAGSLDEVRAGSSLEERFVDLVGGRVKSEGISWLSHS</sequence>
<dbReference type="GO" id="GO:0005524">
    <property type="term" value="F:ATP binding"/>
    <property type="evidence" value="ECO:0007669"/>
    <property type="project" value="UniProtKB-KW"/>
</dbReference>
<dbReference type="GO" id="GO:0016887">
    <property type="term" value="F:ATP hydrolysis activity"/>
    <property type="evidence" value="ECO:0007669"/>
    <property type="project" value="InterPro"/>
</dbReference>
<keyword evidence="2" id="KW-0813">Transport</keyword>
<dbReference type="GO" id="GO:0046677">
    <property type="term" value="P:response to antibiotic"/>
    <property type="evidence" value="ECO:0007669"/>
    <property type="project" value="UniProtKB-KW"/>
</dbReference>
<reference evidence="8 9" key="1">
    <citation type="journal article" date="2014" name="Int. J. Syst. Evol. Microbiol.">
        <title>Complete genome sequence of Corynebacterium casei LMG S-19264T (=DSM 44701T), isolated from a smear-ripened cheese.</title>
        <authorList>
            <consortium name="US DOE Joint Genome Institute (JGI-PGF)"/>
            <person name="Walter F."/>
            <person name="Albersmeier A."/>
            <person name="Kalinowski J."/>
            <person name="Ruckert C."/>
        </authorList>
    </citation>
    <scope>NUCLEOTIDE SEQUENCE [LARGE SCALE GENOMIC DNA]</scope>
    <source>
        <strain evidence="8 9">CCM 8669</strain>
    </source>
</reference>
<name>A0A917IQS9_9MICC</name>
<dbReference type="Proteomes" id="UP000600171">
    <property type="component" value="Unassembled WGS sequence"/>
</dbReference>
<dbReference type="Gene3D" id="3.40.50.300">
    <property type="entry name" value="P-loop containing nucleotide triphosphate hydrolases"/>
    <property type="match status" value="1"/>
</dbReference>
<gene>
    <name evidence="8" type="ORF">GCM10007359_05980</name>
</gene>
<dbReference type="InterPro" id="IPR003593">
    <property type="entry name" value="AAA+_ATPase"/>
</dbReference>
<accession>A0A917IQS9</accession>
<keyword evidence="3" id="KW-0547">Nucleotide-binding</keyword>
<evidence type="ECO:0000256" key="1">
    <source>
        <dbReference type="ARBA" id="ARBA00004202"/>
    </source>
</evidence>
<dbReference type="PANTHER" id="PTHR42711">
    <property type="entry name" value="ABC TRANSPORTER ATP-BINDING PROTEIN"/>
    <property type="match status" value="1"/>
</dbReference>
<evidence type="ECO:0000256" key="2">
    <source>
        <dbReference type="ARBA" id="ARBA00022448"/>
    </source>
</evidence>
<proteinExistence type="predicted"/>
<dbReference type="InterPro" id="IPR003439">
    <property type="entry name" value="ABC_transporter-like_ATP-bd"/>
</dbReference>
<evidence type="ECO:0000256" key="3">
    <source>
        <dbReference type="ARBA" id="ARBA00022741"/>
    </source>
</evidence>
<dbReference type="EMBL" id="BMDC01000001">
    <property type="protein sequence ID" value="GGH59103.1"/>
    <property type="molecule type" value="Genomic_DNA"/>
</dbReference>
<evidence type="ECO:0000256" key="4">
    <source>
        <dbReference type="ARBA" id="ARBA00022840"/>
    </source>
</evidence>
<comment type="subcellular location">
    <subcellularLocation>
        <location evidence="1">Cell membrane</location>
        <topology evidence="1">Peripheral membrane protein</topology>
    </subcellularLocation>
</comment>
<keyword evidence="5" id="KW-0046">Antibiotic resistance</keyword>
<dbReference type="SMART" id="SM00382">
    <property type="entry name" value="AAA"/>
    <property type="match status" value="1"/>
</dbReference>
<evidence type="ECO:0000256" key="6">
    <source>
        <dbReference type="SAM" id="MobiDB-lite"/>
    </source>
</evidence>
<feature type="compositionally biased region" description="Polar residues" evidence="6">
    <location>
        <begin position="1"/>
        <end position="16"/>
    </location>
</feature>
<evidence type="ECO:0000259" key="7">
    <source>
        <dbReference type="PROSITE" id="PS50893"/>
    </source>
</evidence>
<dbReference type="PROSITE" id="PS50893">
    <property type="entry name" value="ABC_TRANSPORTER_2"/>
    <property type="match status" value="1"/>
</dbReference>
<dbReference type="GO" id="GO:0005886">
    <property type="term" value="C:plasma membrane"/>
    <property type="evidence" value="ECO:0007669"/>
    <property type="project" value="UniProtKB-SubCell"/>
</dbReference>
<keyword evidence="9" id="KW-1185">Reference proteome</keyword>
<evidence type="ECO:0000313" key="9">
    <source>
        <dbReference type="Proteomes" id="UP000600171"/>
    </source>
</evidence>
<feature type="region of interest" description="Disordered" evidence="6">
    <location>
        <begin position="1"/>
        <end position="36"/>
    </location>
</feature>
<dbReference type="CDD" id="cd03230">
    <property type="entry name" value="ABC_DR_subfamily_A"/>
    <property type="match status" value="1"/>
</dbReference>
<dbReference type="InterPro" id="IPR050763">
    <property type="entry name" value="ABC_transporter_ATP-binding"/>
</dbReference>
<dbReference type="InterPro" id="IPR027417">
    <property type="entry name" value="P-loop_NTPase"/>
</dbReference>
<feature type="domain" description="ABC transporter" evidence="7">
    <location>
        <begin position="41"/>
        <end position="271"/>
    </location>
</feature>
<dbReference type="AlphaFoldDB" id="A0A917IQS9"/>
<dbReference type="RefSeq" id="WP_188358832.1">
    <property type="nucleotide sequence ID" value="NZ_BMDC01000001.1"/>
</dbReference>
<evidence type="ECO:0000256" key="5">
    <source>
        <dbReference type="ARBA" id="ARBA00023251"/>
    </source>
</evidence>
<protein>
    <submittedName>
        <fullName evidence="8">ABC transporter</fullName>
    </submittedName>
</protein>